<protein>
    <submittedName>
        <fullName evidence="2">Uncharacterized protein</fullName>
    </submittedName>
</protein>
<proteinExistence type="predicted"/>
<feature type="transmembrane region" description="Helical" evidence="1">
    <location>
        <begin position="6"/>
        <end position="27"/>
    </location>
</feature>
<feature type="transmembrane region" description="Helical" evidence="1">
    <location>
        <begin position="39"/>
        <end position="58"/>
    </location>
</feature>
<evidence type="ECO:0000313" key="2">
    <source>
        <dbReference type="EMBL" id="AOZ05876.1"/>
    </source>
</evidence>
<dbReference type="RefSeq" id="WP_071068960.1">
    <property type="nucleotide sequence ID" value="NZ_CP017754.1"/>
</dbReference>
<dbReference type="Proteomes" id="UP000177515">
    <property type="component" value="Chromosome 1"/>
</dbReference>
<organism evidence="2 3">
    <name type="scientific">Cupriavidus malaysiensis</name>
    <dbReference type="NCBI Taxonomy" id="367825"/>
    <lineage>
        <taxon>Bacteria</taxon>
        <taxon>Pseudomonadati</taxon>
        <taxon>Pseudomonadota</taxon>
        <taxon>Betaproteobacteria</taxon>
        <taxon>Burkholderiales</taxon>
        <taxon>Burkholderiaceae</taxon>
        <taxon>Cupriavidus</taxon>
    </lineage>
</organism>
<keyword evidence="1" id="KW-1133">Transmembrane helix</keyword>
<accession>A0A1D9I1A5</accession>
<name>A0A1D9I1A5_9BURK</name>
<gene>
    <name evidence="2" type="ORF">BKK80_08630</name>
</gene>
<sequence length="168" mass="18568">MDWTFRMYLDAGLLIVGWLFFVNLFFLSRAYPVTQIAGPISRIIALVTTSVALFSPPVPGSVSAVLVTVLAAWWGLYAGGAAYRLFTYVAIRMSQPPQALERMVVQEAIEEKMISLGRQDLVSDTALHIGGLTPEEKLQCKIAAMAAVRQMRAEWAENYAKRSRARAG</sequence>
<evidence type="ECO:0000256" key="1">
    <source>
        <dbReference type="SAM" id="Phobius"/>
    </source>
</evidence>
<feature type="transmembrane region" description="Helical" evidence="1">
    <location>
        <begin position="64"/>
        <end position="86"/>
    </location>
</feature>
<keyword evidence="1" id="KW-0812">Transmembrane</keyword>
<dbReference type="EMBL" id="CP017754">
    <property type="protein sequence ID" value="AOZ05876.1"/>
    <property type="molecule type" value="Genomic_DNA"/>
</dbReference>
<keyword evidence="1" id="KW-0472">Membrane</keyword>
<evidence type="ECO:0000313" key="3">
    <source>
        <dbReference type="Proteomes" id="UP000177515"/>
    </source>
</evidence>
<reference evidence="2 3" key="1">
    <citation type="submission" date="2016-10" db="EMBL/GenBank/DDBJ databases">
        <title>Complete genome sequences of three Cupriavidus strains isolated from various Malaysian environments.</title>
        <authorList>
            <person name="Abdullah A.A.-A."/>
            <person name="Shafie N.A.H."/>
            <person name="Lau N.S."/>
        </authorList>
    </citation>
    <scope>NUCLEOTIDE SEQUENCE [LARGE SCALE GENOMIC DNA]</scope>
    <source>
        <strain evidence="2 3">USMAA1020</strain>
    </source>
</reference>
<keyword evidence="3" id="KW-1185">Reference proteome</keyword>